<sequence>MTEVPVVTPEALATAAAAKAAVLARAAQVIPTIPVNHGEKPEKNSTAQMSKGGSRRCCSTLTTLGFARLLWEDPTRGLGPISAVPPLTRGFAVSWEATLIKSRARVGGNLP</sequence>
<feature type="region of interest" description="Disordered" evidence="1">
    <location>
        <begin position="34"/>
        <end position="55"/>
    </location>
</feature>
<dbReference type="AlphaFoldDB" id="A0A7J0GCC6"/>
<feature type="compositionally biased region" description="Polar residues" evidence="1">
    <location>
        <begin position="44"/>
        <end position="55"/>
    </location>
</feature>
<dbReference type="EMBL" id="BJWL01000020">
    <property type="protein sequence ID" value="GFZ08465.1"/>
    <property type="molecule type" value="Genomic_DNA"/>
</dbReference>
<evidence type="ECO:0000256" key="1">
    <source>
        <dbReference type="SAM" id="MobiDB-lite"/>
    </source>
</evidence>
<organism evidence="2 3">
    <name type="scientific">Actinidia rufa</name>
    <dbReference type="NCBI Taxonomy" id="165716"/>
    <lineage>
        <taxon>Eukaryota</taxon>
        <taxon>Viridiplantae</taxon>
        <taxon>Streptophyta</taxon>
        <taxon>Embryophyta</taxon>
        <taxon>Tracheophyta</taxon>
        <taxon>Spermatophyta</taxon>
        <taxon>Magnoliopsida</taxon>
        <taxon>eudicotyledons</taxon>
        <taxon>Gunneridae</taxon>
        <taxon>Pentapetalae</taxon>
        <taxon>asterids</taxon>
        <taxon>Ericales</taxon>
        <taxon>Actinidiaceae</taxon>
        <taxon>Actinidia</taxon>
    </lineage>
</organism>
<name>A0A7J0GCC6_9ERIC</name>
<protein>
    <submittedName>
        <fullName evidence="2">Uncharacterized protein</fullName>
    </submittedName>
</protein>
<dbReference type="Proteomes" id="UP000585474">
    <property type="component" value="Unassembled WGS sequence"/>
</dbReference>
<evidence type="ECO:0000313" key="2">
    <source>
        <dbReference type="EMBL" id="GFZ08465.1"/>
    </source>
</evidence>
<evidence type="ECO:0000313" key="3">
    <source>
        <dbReference type="Proteomes" id="UP000585474"/>
    </source>
</evidence>
<accession>A0A7J0GCC6</accession>
<keyword evidence="3" id="KW-1185">Reference proteome</keyword>
<comment type="caution">
    <text evidence="2">The sequence shown here is derived from an EMBL/GenBank/DDBJ whole genome shotgun (WGS) entry which is preliminary data.</text>
</comment>
<gene>
    <name evidence="2" type="ORF">Acr_20g0002730</name>
</gene>
<reference evidence="2 3" key="1">
    <citation type="submission" date="2019-07" db="EMBL/GenBank/DDBJ databases">
        <title>De Novo Assembly of kiwifruit Actinidia rufa.</title>
        <authorList>
            <person name="Sugita-Konishi S."/>
            <person name="Sato K."/>
            <person name="Mori E."/>
            <person name="Abe Y."/>
            <person name="Kisaki G."/>
            <person name="Hamano K."/>
            <person name="Suezawa K."/>
            <person name="Otani M."/>
            <person name="Fukuda T."/>
            <person name="Manabe T."/>
            <person name="Gomi K."/>
            <person name="Tabuchi M."/>
            <person name="Akimitsu K."/>
            <person name="Kataoka I."/>
        </authorList>
    </citation>
    <scope>NUCLEOTIDE SEQUENCE [LARGE SCALE GENOMIC DNA]</scope>
    <source>
        <strain evidence="3">cv. Fuchu</strain>
    </source>
</reference>
<proteinExistence type="predicted"/>